<reference evidence="2 3" key="1">
    <citation type="journal article" date="2019" name="Sci. Rep.">
        <title>Orb-weaving spider Araneus ventricosus genome elucidates the spidroin gene catalogue.</title>
        <authorList>
            <person name="Kono N."/>
            <person name="Nakamura H."/>
            <person name="Ohtoshi R."/>
            <person name="Moran D.A.P."/>
            <person name="Shinohara A."/>
            <person name="Yoshida Y."/>
            <person name="Fujiwara M."/>
            <person name="Mori M."/>
            <person name="Tomita M."/>
            <person name="Arakawa K."/>
        </authorList>
    </citation>
    <scope>NUCLEOTIDE SEQUENCE [LARGE SCALE GENOMIC DNA]</scope>
</reference>
<dbReference type="EMBL" id="BGPR01001638">
    <property type="protein sequence ID" value="GBM58523.1"/>
    <property type="molecule type" value="Genomic_DNA"/>
</dbReference>
<feature type="compositionally biased region" description="Basic and acidic residues" evidence="1">
    <location>
        <begin position="103"/>
        <end position="122"/>
    </location>
</feature>
<evidence type="ECO:0000313" key="2">
    <source>
        <dbReference type="EMBL" id="GBM58523.1"/>
    </source>
</evidence>
<dbReference type="OrthoDB" id="6436576at2759"/>
<protein>
    <recommendedName>
        <fullName evidence="4">DUF5641 domain-containing protein</fullName>
    </recommendedName>
</protein>
<sequence>MNIADLLSRGCTPQQMLNSKWWEGPSWLKENPVSWPVIDIVCQPNEVDIEKRKSKLVNMNLTEDTPLGRDGKIRTVNLKTQHGTVLRPIQRIYPLESYSNQSVDREPGGEESNSHDVSDNKNKLLPADDVIMRKYTSSGRYVKAPKRFDLLSNVCYVLETLKEGRML</sequence>
<evidence type="ECO:0000256" key="1">
    <source>
        <dbReference type="SAM" id="MobiDB-lite"/>
    </source>
</evidence>
<accession>A0A4Y2GYI8</accession>
<comment type="caution">
    <text evidence="2">The sequence shown here is derived from an EMBL/GenBank/DDBJ whole genome shotgun (WGS) entry which is preliminary data.</text>
</comment>
<name>A0A4Y2GYI8_ARAVE</name>
<proteinExistence type="predicted"/>
<dbReference type="AlphaFoldDB" id="A0A4Y2GYI8"/>
<dbReference type="Proteomes" id="UP000499080">
    <property type="component" value="Unassembled WGS sequence"/>
</dbReference>
<keyword evidence="3" id="KW-1185">Reference proteome</keyword>
<gene>
    <name evidence="2" type="ORF">AVEN_268601_1</name>
</gene>
<organism evidence="2 3">
    <name type="scientific">Araneus ventricosus</name>
    <name type="common">Orbweaver spider</name>
    <name type="synonym">Epeira ventricosa</name>
    <dbReference type="NCBI Taxonomy" id="182803"/>
    <lineage>
        <taxon>Eukaryota</taxon>
        <taxon>Metazoa</taxon>
        <taxon>Ecdysozoa</taxon>
        <taxon>Arthropoda</taxon>
        <taxon>Chelicerata</taxon>
        <taxon>Arachnida</taxon>
        <taxon>Araneae</taxon>
        <taxon>Araneomorphae</taxon>
        <taxon>Entelegynae</taxon>
        <taxon>Araneoidea</taxon>
        <taxon>Araneidae</taxon>
        <taxon>Araneus</taxon>
    </lineage>
</organism>
<evidence type="ECO:0000313" key="3">
    <source>
        <dbReference type="Proteomes" id="UP000499080"/>
    </source>
</evidence>
<evidence type="ECO:0008006" key="4">
    <source>
        <dbReference type="Google" id="ProtNLM"/>
    </source>
</evidence>
<feature type="region of interest" description="Disordered" evidence="1">
    <location>
        <begin position="100"/>
        <end position="123"/>
    </location>
</feature>